<dbReference type="OrthoDB" id="10051416at2759"/>
<dbReference type="InParanoid" id="A0A2K1QNY2"/>
<evidence type="ECO:0000313" key="6">
    <source>
        <dbReference type="Proteomes" id="UP000243797"/>
    </source>
</evidence>
<feature type="domain" description="Csf1 C-terminal region" evidence="4">
    <location>
        <begin position="2418"/>
        <end position="3163"/>
    </location>
</feature>
<reference evidence="5 6" key="1">
    <citation type="submission" date="2017-06" db="EMBL/GenBank/DDBJ databases">
        <title>Draft genome sequence of a variant of Elsinoe murrayae.</title>
        <authorList>
            <person name="Cheng Q."/>
        </authorList>
    </citation>
    <scope>NUCLEOTIDE SEQUENCE [LARGE SCALE GENOMIC DNA]</scope>
    <source>
        <strain evidence="5 6">CQ-2017a</strain>
    </source>
</reference>
<dbReference type="InterPro" id="IPR056779">
    <property type="entry name" value="Csf1_C"/>
</dbReference>
<feature type="compositionally biased region" description="Basic and acidic residues" evidence="1">
    <location>
        <begin position="572"/>
        <end position="584"/>
    </location>
</feature>
<proteinExistence type="predicted"/>
<dbReference type="Proteomes" id="UP000243797">
    <property type="component" value="Unassembled WGS sequence"/>
</dbReference>
<evidence type="ECO:0008006" key="7">
    <source>
        <dbReference type="Google" id="ProtNLM"/>
    </source>
</evidence>
<dbReference type="STRING" id="2082308.A0A2K1QNY2"/>
<feature type="compositionally biased region" description="Polar residues" evidence="1">
    <location>
        <begin position="124"/>
        <end position="141"/>
    </location>
</feature>
<feature type="region of interest" description="Disordered" evidence="1">
    <location>
        <begin position="542"/>
        <end position="584"/>
    </location>
</feature>
<keyword evidence="6" id="KW-1185">Reference proteome</keyword>
<dbReference type="InterPro" id="IPR029636">
    <property type="entry name" value="Csf1"/>
</dbReference>
<feature type="region of interest" description="Disordered" evidence="1">
    <location>
        <begin position="117"/>
        <end position="154"/>
    </location>
</feature>
<feature type="region of interest" description="Disordered" evidence="1">
    <location>
        <begin position="2474"/>
        <end position="2501"/>
    </location>
</feature>
<keyword evidence="2" id="KW-1133">Transmembrane helix</keyword>
<sequence length="3164" mass="352483">MAIQDLIAQPLGSRGGLNWVFLIELLVCGVLALFFLFYFNRLFATVISYIIRAYTWRRYKAYIDITSLQISLLGGRLFFKTLRYQAHNETILVHDGRITWRYWLRKVQDADVYRTKGNDDRAASSESDAQSNTDGQSAGRSSTDEETARVPPQTNLPCRFHVRVSGVEAFLYNHSPSYDHILSELEAVQAQKAKQRDSERSSDLPSTNSFSASTEKRSSDDAETQPLSTEATRSDVEETARPTDSSSSLPAYLQLFPIQVECKKAAAAVGNENTRSVIVAKTESATGRIDAGPASPLDIFRLLFMFNLNNVSVSLRPNQDFKELQMQAASRADGDKKARPPRHRPYAFSHLLSVLRKLCTLGIWARSSSSSIRTFHSRHKSQDISLEEPLMPERTWHGLARFLDDEAKVASSEWDEVEYARLSSLADFAKVGLKFYWDIAGPVRPITPIAAGSTPSSEDVNGTDPPKYGLELTIRDGLVNYGPWMDRERVVLQNVFFPASMVDARPYPTLKAGQPRLATVFGMSFFVEGKVTLRIPTREASKDYKWQSKAPQAESVDPKKPTRRKKQTSTADSKRASKIRSDNSKDRRPFGWLDLTVLEDTVVHYNMDMYARKDGFHNRLDLHVKQPSISTSVNHDILWRSGDISVKGNLSNPLSWNSLRTWYFDIVVQDLDLYILRDHMFLITDVITDWTSGPPANFYTFVPFRYKLDMKFENFNLFLGANDANLINRPTDPDDNSFLVLRGDSLHVDFTIPIEFYRPPLSTFTFDLVTEGLVLDLLNPPRLTLWELLEDKRVGTLPFLTLKGSHTAYAEQSPDLTDTLQMEICGRDLCLTVFGYLLRYFVNFKDNYFGEFLHFRTFEEYQANSGDTSFAVREEREKYKFRRSNDLDVILSIVIEKPTLLIPANLYSAKQYVRADLPVADVDLRVTNYYLDLQVDVSPVSLSFSDGQEDDDGVAPVEQLRIDNAVVTGHRLFGLAPAEPAYVSTWDIGVGHVSGRCSTAFVHQATKAGQAFIFALDDHENALPNSAAIEVYDMIFLRLTTRAFDVVLEVDDSALHLGLEPIELLFDDAADTKFSSKLSTRLPNLTIACISGHKASRGNVAGRHEDPNRCLFFFQTTIDFIMSTRKKGFLEERQLQQNHVRKHDVRSTRASFLLDDDPRRLSMGSDDIPIDPPALFLPALPHPVRRRSSIDSHYNAKCSIPQPQRHVAYTSASQRNIREPISSSYLAHPVHQPFPTHIFEDLPPFSVPDEEGRPIDDYSEDMLYDPGPAENDEGHQSILLTFVPGIRILIRPEFADTATNLAAQLIPSSVEDVMDAMQLAIVGKVESNLKSRLGDKNVVDLRVKLPSLVLRGLVHPDMRSSGSHGTMHQVDVSLNSLALAFRLRTCTGEAAGQTIKVFHSTLDGLSMEFHADSRSTSTNPDLHLEVEDILTWFVLSEANTVKLSFKVLTASAAVDHAKSLALALMRVAEVGMASSKSAMRLDSTLHSRMKTLLCYASDHHSGISDPLHLSRMTYVLRAFPGHLRNQDSWKMLARIRHALTMLSDHSHRHLVEALRDPQTLQRRATIPLEELLNWCAWDIPAPYETCMYRVISGELEEGQDFTSRDPLHLSLQSGLIRFLAGPTTRGSEVSVADLNLDITVQPPSEPTGLMLVEENIRTLVTVTARSSALFNRLRWDLLHAIGPALDAYELHDQHAGPSSQKQKLARVASLDDLMIRDDFHFVFSTDINTTIIDTIHLQHVAEVKNFQASLIGTSKADAAYGNCVSLLISSQIATTELHTQGHSSRRIWRTDLNKPAIYVDVRHRLEPEVTELNVGGTYGDLVIKIQQEPISILSIVDNVLSGEVLQVKELQARITRLTTTSSASASPTPGLVDLKKLEINAAMLAGTFDASFAVLRTLSLNVRGKTANLRIRPRREQHSPIDLEIDVGPIRFAAISKESGLAGHDSLFHTPSANTSVELTFSETRRGLRLSSTVQEMQIEATAVQNILSLIRRPEVQAAVEALQGGVKDLQHRVDSIFESSARQHRNKDVASKVVFKYNIDLTLAGFKIIANAPVKGVDATSAELLFGLGLVQVVVDNGYDKDTSKDGFPEIFARVDSIFATLDLLGTKRRRPCGHIQVGLLLQSKSPSEQSKSLIGDVYINSNALDVEVSAETASTMVDIITHIQQRIVALDLSKEVQYVKKLRKAQLKTSRQQVEETEANGKYTLESLASMAPSNLVISLNHIRFAWVVGIQQHIAEWQPEDLELSLARVEFSLRERNSAKLTIESLQLQMVPKSTSPTKRSMNSALLPEMIFMVKFGIPDHGLSLAFQAVGQAVDIHVDSGVAGPLGYLITSGKEAIDKYRASSKNWHFQANHDATSPNKRTPFGTRRLTSLLMDVSFAGGILYLRGKPIALSGVNGTADAMPLGQGGRNAVQTTLRAPGISLKLEYLADERRSAESSLTGEIRIDASSNTVYPELVPIILQLSDNAKDAMQKADASSQSKKDMQEQSKAQNDLSKSGTLSLPDENLLKSNELLARTRISFGLRICRQEFGLSCQPIARVNAKAEIEDIYISFSTLDPEPDQRFIAVSASLTNLSASVQHVYSRESTFSFDMSSVNLSVMNSKHIDNTSSGLSAILKVDPMKTSVNARQLQDLLLFREIWLPEQLRKQNSPQTPAPTEQTEELLVQRYRQVAAAAAFPWNATISFTDISMDVDFGQSIGKSSISIRNMWASSQKTSGWKQELCIGINEIDAKSVGRMGGFIELEDVKLRTLIEWPVEEAQVQQTPLIQATVGFERLLVKAAFDYQPFAFADFGGLSFIMYNVREHVDARANDRLVAALDLGHAYAYFTATSPAQALGLFQAFDRLIQEKQAAFKQSVSDIQKQLQRPSVSSPYAMQTLQPLVESTAKSKEPVPIRLRTDVVVRVDVINVGVYPSTFFDSQILKLEAVGGQARFLVDVIESKIHSNLSLVLGQLQVALASAKRVKVPKSISEIKIEEVTSNGIAAKGGIILRVPRLVASMQTWQPPEAKTIDYIFRSTFEGKVDVGWNYSRISFIRTMWNTHTRALAARLGKPLPESAVRITAGPEQKDGERTVDAEGGKEEKGKITAVVNMPASKYEYRALEPPVIETPQLRDMGEATPPLEWIGLQRDRLPNVVHQVVIVTLLEMAKEVEDAYGRILGSS</sequence>
<protein>
    <recommendedName>
        <fullName evidence="7">Protein CSF1</fullName>
    </recommendedName>
</protein>
<comment type="caution">
    <text evidence="5">The sequence shown here is derived from an EMBL/GenBank/DDBJ whole genome shotgun (WGS) entry which is preliminary data.</text>
</comment>
<evidence type="ECO:0000313" key="5">
    <source>
        <dbReference type="EMBL" id="PNS16825.1"/>
    </source>
</evidence>
<feature type="compositionally biased region" description="Basic and acidic residues" evidence="1">
    <location>
        <begin position="232"/>
        <end position="241"/>
    </location>
</feature>
<keyword evidence="2" id="KW-0472">Membrane</keyword>
<feature type="transmembrane region" description="Helical" evidence="2">
    <location>
        <begin position="19"/>
        <end position="40"/>
    </location>
</feature>
<dbReference type="PANTHER" id="PTHR32085">
    <property type="entry name" value="PROTEIN CSF1"/>
    <property type="match status" value="1"/>
</dbReference>
<gene>
    <name evidence="5" type="ORF">CAC42_4789</name>
</gene>
<feature type="compositionally biased region" description="Polar residues" evidence="1">
    <location>
        <begin position="2490"/>
        <end position="2501"/>
    </location>
</feature>
<dbReference type="PANTHER" id="PTHR32085:SF3">
    <property type="entry name" value="PROTEIN CSF1"/>
    <property type="match status" value="1"/>
</dbReference>
<evidence type="ECO:0000259" key="4">
    <source>
        <dbReference type="Pfam" id="PF25038"/>
    </source>
</evidence>
<dbReference type="GO" id="GO:0016020">
    <property type="term" value="C:membrane"/>
    <property type="evidence" value="ECO:0007669"/>
    <property type="project" value="InterPro"/>
</dbReference>
<dbReference type="Pfam" id="PF21678">
    <property type="entry name" value="Csf1_N"/>
    <property type="match status" value="1"/>
</dbReference>
<dbReference type="GO" id="GO:0006113">
    <property type="term" value="P:fermentation"/>
    <property type="evidence" value="ECO:0007669"/>
    <property type="project" value="InterPro"/>
</dbReference>
<feature type="region of interest" description="Disordered" evidence="1">
    <location>
        <begin position="192"/>
        <end position="247"/>
    </location>
</feature>
<accession>A0A2K1QNY2</accession>
<organism evidence="5 6">
    <name type="scientific">Sphaceloma murrayae</name>
    <dbReference type="NCBI Taxonomy" id="2082308"/>
    <lineage>
        <taxon>Eukaryota</taxon>
        <taxon>Fungi</taxon>
        <taxon>Dikarya</taxon>
        <taxon>Ascomycota</taxon>
        <taxon>Pezizomycotina</taxon>
        <taxon>Dothideomycetes</taxon>
        <taxon>Dothideomycetidae</taxon>
        <taxon>Myriangiales</taxon>
        <taxon>Elsinoaceae</taxon>
        <taxon>Sphaceloma</taxon>
    </lineage>
</organism>
<evidence type="ECO:0000256" key="1">
    <source>
        <dbReference type="SAM" id="MobiDB-lite"/>
    </source>
</evidence>
<keyword evidence="2" id="KW-0812">Transmembrane</keyword>
<feature type="domain" description="Csf1 N-terminal" evidence="3">
    <location>
        <begin position="153"/>
        <end position="863"/>
    </location>
</feature>
<feature type="compositionally biased region" description="Polar residues" evidence="1">
    <location>
        <begin position="203"/>
        <end position="213"/>
    </location>
</feature>
<dbReference type="FunCoup" id="A0A2K1QNY2">
    <property type="interactions" value="59"/>
</dbReference>
<dbReference type="InterPro" id="IPR048636">
    <property type="entry name" value="Csf1_N"/>
</dbReference>
<name>A0A2K1QNY2_9PEZI</name>
<dbReference type="EMBL" id="NKHZ01000055">
    <property type="protein sequence ID" value="PNS16825.1"/>
    <property type="molecule type" value="Genomic_DNA"/>
</dbReference>
<evidence type="ECO:0000256" key="2">
    <source>
        <dbReference type="SAM" id="Phobius"/>
    </source>
</evidence>
<evidence type="ECO:0000259" key="3">
    <source>
        <dbReference type="Pfam" id="PF21678"/>
    </source>
</evidence>
<dbReference type="Pfam" id="PF25038">
    <property type="entry name" value="Csf1_C"/>
    <property type="match status" value="1"/>
</dbReference>